<keyword evidence="2" id="KW-0472">Membrane</keyword>
<organism evidence="4 5">
    <name type="scientific">Rhodocytophaga rosea</name>
    <dbReference type="NCBI Taxonomy" id="2704465"/>
    <lineage>
        <taxon>Bacteria</taxon>
        <taxon>Pseudomonadati</taxon>
        <taxon>Bacteroidota</taxon>
        <taxon>Cytophagia</taxon>
        <taxon>Cytophagales</taxon>
        <taxon>Rhodocytophagaceae</taxon>
        <taxon>Rhodocytophaga</taxon>
    </lineage>
</organism>
<keyword evidence="1" id="KW-0175">Coiled coil</keyword>
<proteinExistence type="predicted"/>
<dbReference type="Pfam" id="PF14258">
    <property type="entry name" value="DUF4350"/>
    <property type="match status" value="1"/>
</dbReference>
<evidence type="ECO:0000256" key="1">
    <source>
        <dbReference type="SAM" id="Coils"/>
    </source>
</evidence>
<name>A0A6C0GPB5_9BACT</name>
<dbReference type="EMBL" id="CP048222">
    <property type="protein sequence ID" value="QHT69881.1"/>
    <property type="molecule type" value="Genomic_DNA"/>
</dbReference>
<feature type="transmembrane region" description="Helical" evidence="2">
    <location>
        <begin position="21"/>
        <end position="39"/>
    </location>
</feature>
<reference evidence="4 5" key="1">
    <citation type="submission" date="2020-01" db="EMBL/GenBank/DDBJ databases">
        <authorList>
            <person name="Kim M.K."/>
        </authorList>
    </citation>
    <scope>NUCLEOTIDE SEQUENCE [LARGE SCALE GENOMIC DNA]</scope>
    <source>
        <strain evidence="4 5">172606-1</strain>
    </source>
</reference>
<keyword evidence="2" id="KW-1133">Transmembrane helix</keyword>
<dbReference type="AlphaFoldDB" id="A0A6C0GPB5"/>
<dbReference type="KEGG" id="rhoz:GXP67_26145"/>
<dbReference type="Proteomes" id="UP000480178">
    <property type="component" value="Chromosome"/>
</dbReference>
<keyword evidence="2" id="KW-0812">Transmembrane</keyword>
<evidence type="ECO:0000313" key="5">
    <source>
        <dbReference type="Proteomes" id="UP000480178"/>
    </source>
</evidence>
<feature type="coiled-coil region" evidence="1">
    <location>
        <begin position="378"/>
        <end position="405"/>
    </location>
</feature>
<dbReference type="RefSeq" id="WP_162445864.1">
    <property type="nucleotide sequence ID" value="NZ_CP048222.1"/>
</dbReference>
<protein>
    <submittedName>
        <fullName evidence="4">DUF4350 domain-containing protein</fullName>
    </submittedName>
</protein>
<accession>A0A6C0GPB5</accession>
<evidence type="ECO:0000256" key="2">
    <source>
        <dbReference type="SAM" id="Phobius"/>
    </source>
</evidence>
<feature type="domain" description="DUF4350" evidence="3">
    <location>
        <begin position="55"/>
        <end position="236"/>
    </location>
</feature>
<feature type="transmembrane region" description="Helical" evidence="2">
    <location>
        <begin position="272"/>
        <end position="290"/>
    </location>
</feature>
<sequence length="407" mass="47982">MISNNQQLTTSNYFMLKGNTKYILILVTAVLLVIIVEWLTPKPINWTPTFDREDNNPYGSAILYELLPDIFPGKQIYTLNKTLYELNEEDALQTGNYVFVHNEFSIGQEEVDILLSLADQGNSIFIASNTFPDELADTLQFEMENIFFTTDSIRLNFTQPQLKATGFYPFRRIDVLFGFKPVKDKKAIYQVLGVSSNKVTNFIRVPFGKGWFYLNTVPLAYTNYNMLYQENREYLSKSLSYLPVDNTYWDEYYKPFRRESQSPLRYILSQPALKWALYLSVGALLLFMFFEAKRKQRIIPIVQPLSNTTLEFTETVGRLYFQYKDHKNIADKKITYFLDYLRMHLYIKFSEIDENLYIRLADKTGIPQIEIESLFSFIRQIQSKKQISEDELLTLNRKIEDFERRSR</sequence>
<evidence type="ECO:0000313" key="4">
    <source>
        <dbReference type="EMBL" id="QHT69881.1"/>
    </source>
</evidence>
<evidence type="ECO:0000259" key="3">
    <source>
        <dbReference type="Pfam" id="PF14258"/>
    </source>
</evidence>
<dbReference type="InterPro" id="IPR025646">
    <property type="entry name" value="DUF4350"/>
</dbReference>
<keyword evidence="5" id="KW-1185">Reference proteome</keyword>
<gene>
    <name evidence="4" type="ORF">GXP67_26145</name>
</gene>